<dbReference type="EMBL" id="ML170212">
    <property type="protein sequence ID" value="TDL18116.1"/>
    <property type="molecule type" value="Genomic_DNA"/>
</dbReference>
<evidence type="ECO:0000256" key="10">
    <source>
        <dbReference type="ARBA" id="ARBA00032985"/>
    </source>
</evidence>
<dbReference type="InterPro" id="IPR031463">
    <property type="entry name" value="Mic12"/>
</dbReference>
<evidence type="ECO:0000256" key="9">
    <source>
        <dbReference type="ARBA" id="ARBA00032159"/>
    </source>
</evidence>
<evidence type="ECO:0000256" key="5">
    <source>
        <dbReference type="ARBA" id="ARBA00022692"/>
    </source>
</evidence>
<accession>A0A4Y7PSU2</accession>
<evidence type="ECO:0000256" key="3">
    <source>
        <dbReference type="ARBA" id="ARBA00009188"/>
    </source>
</evidence>
<evidence type="ECO:0000256" key="7">
    <source>
        <dbReference type="ARBA" id="ARBA00023128"/>
    </source>
</evidence>
<reference evidence="12 13" key="1">
    <citation type="submission" date="2018-06" db="EMBL/GenBank/DDBJ databases">
        <title>A transcriptomic atlas of mushroom development highlights an independent origin of complex multicellularity.</title>
        <authorList>
            <consortium name="DOE Joint Genome Institute"/>
            <person name="Krizsan K."/>
            <person name="Almasi E."/>
            <person name="Merenyi Z."/>
            <person name="Sahu N."/>
            <person name="Viragh M."/>
            <person name="Koszo T."/>
            <person name="Mondo S."/>
            <person name="Kiss B."/>
            <person name="Balint B."/>
            <person name="Kues U."/>
            <person name="Barry K."/>
            <person name="Hegedus J.C."/>
            <person name="Henrissat B."/>
            <person name="Johnson J."/>
            <person name="Lipzen A."/>
            <person name="Ohm R."/>
            <person name="Nagy I."/>
            <person name="Pangilinan J."/>
            <person name="Yan J."/>
            <person name="Xiong Y."/>
            <person name="Grigoriev I.V."/>
            <person name="Hibbett D.S."/>
            <person name="Nagy L.G."/>
        </authorList>
    </citation>
    <scope>NUCLEOTIDE SEQUENCE [LARGE SCALE GENOMIC DNA]</scope>
    <source>
        <strain evidence="12 13">SZMC22713</strain>
    </source>
</reference>
<name>A0A4Y7PSU2_9AGAM</name>
<evidence type="ECO:0000313" key="12">
    <source>
        <dbReference type="EMBL" id="TDL18116.1"/>
    </source>
</evidence>
<dbReference type="GO" id="GO:0044284">
    <property type="term" value="C:mitochondrial crista junction"/>
    <property type="evidence" value="ECO:0007669"/>
    <property type="project" value="InterPro"/>
</dbReference>
<gene>
    <name evidence="12" type="ORF">BD410DRAFT_775330</name>
</gene>
<evidence type="ECO:0000256" key="1">
    <source>
        <dbReference type="ARBA" id="ARBA00002689"/>
    </source>
</evidence>
<keyword evidence="11" id="KW-0999">Mitochondrion inner membrane</keyword>
<dbReference type="Pfam" id="PF17050">
    <property type="entry name" value="AIM5"/>
    <property type="match status" value="1"/>
</dbReference>
<dbReference type="OrthoDB" id="3351225at2759"/>
<evidence type="ECO:0000256" key="2">
    <source>
        <dbReference type="ARBA" id="ARBA00004370"/>
    </source>
</evidence>
<comment type="similarity">
    <text evidence="3 11">Belongs to the MICOS complex subunit Mic12 family.</text>
</comment>
<dbReference type="VEuPathDB" id="FungiDB:BD410DRAFT_775330"/>
<dbReference type="Proteomes" id="UP000294933">
    <property type="component" value="Unassembled WGS sequence"/>
</dbReference>
<proteinExistence type="inferred from homology"/>
<sequence>MSFALGTLSGALVAGGVYYAFSSMMETSTQGHKTELHSLAQRMIAPPASTIQAPLPAVARIPDHSFRSLMKSRWNGEIEGLVNRVRHWEGRVGDWGKDVLYGGPRSSN</sequence>
<keyword evidence="7 11" id="KW-0496">Mitochondrion</keyword>
<dbReference type="GO" id="GO:0042407">
    <property type="term" value="P:cristae formation"/>
    <property type="evidence" value="ECO:0007669"/>
    <property type="project" value="InterPro"/>
</dbReference>
<organism evidence="12 13">
    <name type="scientific">Rickenella mellea</name>
    <dbReference type="NCBI Taxonomy" id="50990"/>
    <lineage>
        <taxon>Eukaryota</taxon>
        <taxon>Fungi</taxon>
        <taxon>Dikarya</taxon>
        <taxon>Basidiomycota</taxon>
        <taxon>Agaricomycotina</taxon>
        <taxon>Agaricomycetes</taxon>
        <taxon>Hymenochaetales</taxon>
        <taxon>Rickenellaceae</taxon>
        <taxon>Rickenella</taxon>
    </lineage>
</organism>
<comment type="function">
    <text evidence="1 11">Component of the MICOS complex, a large protein complex of the mitochondrial inner membrane that plays crucial roles in the maintenance of crista junctions, inner membrane architecture, and formation of contact sites to the outer membrane.</text>
</comment>
<keyword evidence="13" id="KW-1185">Reference proteome</keyword>
<evidence type="ECO:0000313" key="13">
    <source>
        <dbReference type="Proteomes" id="UP000294933"/>
    </source>
</evidence>
<keyword evidence="5" id="KW-0812">Transmembrane</keyword>
<evidence type="ECO:0000256" key="11">
    <source>
        <dbReference type="RuleBase" id="RU363010"/>
    </source>
</evidence>
<evidence type="ECO:0000256" key="6">
    <source>
        <dbReference type="ARBA" id="ARBA00022989"/>
    </source>
</evidence>
<dbReference type="GO" id="GO:0061617">
    <property type="term" value="C:MICOS complex"/>
    <property type="evidence" value="ECO:0007669"/>
    <property type="project" value="UniProtKB-UniRule"/>
</dbReference>
<dbReference type="AlphaFoldDB" id="A0A4Y7PSU2"/>
<evidence type="ECO:0000256" key="8">
    <source>
        <dbReference type="ARBA" id="ARBA00023136"/>
    </source>
</evidence>
<keyword evidence="8" id="KW-0472">Membrane</keyword>
<comment type="subcellular location">
    <subcellularLocation>
        <location evidence="2">Membrane</location>
    </subcellularLocation>
    <subcellularLocation>
        <location evidence="11">Mitochondrion inner membrane</location>
        <topology evidence="11">Single-pass membrane protein</topology>
    </subcellularLocation>
</comment>
<dbReference type="STRING" id="50990.A0A4Y7PSU2"/>
<keyword evidence="6" id="KW-1133">Transmembrane helix</keyword>
<protein>
    <recommendedName>
        <fullName evidence="4 11">MICOS complex subunit MIC12</fullName>
    </recommendedName>
    <alternativeName>
        <fullName evidence="10 11">Altered inheritance of mitochondria protein 5, mitochondrial</fullName>
    </alternativeName>
    <alternativeName>
        <fullName evidence="9 11">Found in mitochondrial proteome protein 51</fullName>
    </alternativeName>
</protein>
<comment type="subunit">
    <text evidence="11">Component of the mitochondrial contact site and cristae organizing system (MICOS) complex.</text>
</comment>
<evidence type="ECO:0000256" key="4">
    <source>
        <dbReference type="ARBA" id="ARBA00018170"/>
    </source>
</evidence>